<dbReference type="GO" id="GO:0071555">
    <property type="term" value="P:cell wall organization"/>
    <property type="evidence" value="ECO:0007669"/>
    <property type="project" value="UniProtKB-KW"/>
</dbReference>
<dbReference type="RefSeq" id="WP_271185838.1">
    <property type="nucleotide sequence ID" value="NZ_BSFE01000002.1"/>
</dbReference>
<gene>
    <name evidence="6 7" type="primary">rodA</name>
    <name evidence="6" type="synonym">mrdB</name>
    <name evidence="7" type="ORF">GCM10017621_09650</name>
</gene>
<organism evidence="7 8">
    <name type="scientific">Maricaulis virginensis</name>
    <dbReference type="NCBI Taxonomy" id="144022"/>
    <lineage>
        <taxon>Bacteria</taxon>
        <taxon>Pseudomonadati</taxon>
        <taxon>Pseudomonadota</taxon>
        <taxon>Alphaproteobacteria</taxon>
        <taxon>Maricaulales</taxon>
        <taxon>Maricaulaceae</taxon>
        <taxon>Maricaulis</taxon>
    </lineage>
</organism>
<dbReference type="EMBL" id="BSFE01000002">
    <property type="protein sequence ID" value="GLK51457.1"/>
    <property type="molecule type" value="Genomic_DNA"/>
</dbReference>
<dbReference type="GO" id="GO:0005886">
    <property type="term" value="C:plasma membrane"/>
    <property type="evidence" value="ECO:0007669"/>
    <property type="project" value="UniProtKB-SubCell"/>
</dbReference>
<dbReference type="GO" id="GO:0051301">
    <property type="term" value="P:cell division"/>
    <property type="evidence" value="ECO:0007669"/>
    <property type="project" value="InterPro"/>
</dbReference>
<dbReference type="GO" id="GO:0015648">
    <property type="term" value="F:lipid-linked peptidoglycan transporter activity"/>
    <property type="evidence" value="ECO:0007669"/>
    <property type="project" value="TreeGrafter"/>
</dbReference>
<dbReference type="GO" id="GO:0008360">
    <property type="term" value="P:regulation of cell shape"/>
    <property type="evidence" value="ECO:0007669"/>
    <property type="project" value="UniProtKB-KW"/>
</dbReference>
<accession>A0A9W6IKX2</accession>
<feature type="transmembrane region" description="Helical" evidence="6">
    <location>
        <begin position="143"/>
        <end position="160"/>
    </location>
</feature>
<keyword evidence="6" id="KW-0808">Transferase</keyword>
<keyword evidence="5 6" id="KW-0472">Membrane</keyword>
<keyword evidence="3 6" id="KW-0133">Cell shape</keyword>
<keyword evidence="2 6" id="KW-0812">Transmembrane</keyword>
<dbReference type="AlphaFoldDB" id="A0A9W6IKX2"/>
<dbReference type="InterPro" id="IPR001182">
    <property type="entry name" value="FtsW/RodA"/>
</dbReference>
<dbReference type="GO" id="GO:0009252">
    <property type="term" value="P:peptidoglycan biosynthetic process"/>
    <property type="evidence" value="ECO:0007669"/>
    <property type="project" value="UniProtKB-UniRule"/>
</dbReference>
<reference evidence="7" key="2">
    <citation type="submission" date="2023-01" db="EMBL/GenBank/DDBJ databases">
        <authorList>
            <person name="Sun Q."/>
            <person name="Evtushenko L."/>
        </authorList>
    </citation>
    <scope>NUCLEOTIDE SEQUENCE</scope>
    <source>
        <strain evidence="7">VKM B-1513</strain>
    </source>
</reference>
<dbReference type="PANTHER" id="PTHR30474:SF1">
    <property type="entry name" value="PEPTIDOGLYCAN GLYCOSYLTRANSFERASE MRDB"/>
    <property type="match status" value="1"/>
</dbReference>
<keyword evidence="6" id="KW-1003">Cell membrane</keyword>
<comment type="pathway">
    <text evidence="6">Cell wall biogenesis; peptidoglycan biosynthesis.</text>
</comment>
<sequence>MAVFRESVPRDLRGKLMELNWTLVLLLVLLGGAGVGMLYSVAGGSWTPWAVNHAIRFSAAFGGMMVIAMFPPRFWMGVAYPIYVVALVLLAGVEIAGVTINGSQRWLDIGPIRVQPSEVMKLALVFALARFYHDLPTEKVSSLGGLLVPAALIGLPALLIAKQPDLGTTLLLIATGGAIVFLAGLSWKIILPGAIAGLAGAVGFFRYGLHDYQRERIMTMFNPDADPLGAGYQILQSKIALGSGGFTGKGFMEGTQSQLEYLPEKQTDFIFTILGEEFGFVGGLVVLSIYALVLANTIAIAISCKSTFLRLLSMGVATTFALYVIINVGMVMGALPVVGVPLPLISYGGTVMMAVLAGFGLILGAHIHRNAEPPRGAGLFG</sequence>
<feature type="transmembrane region" description="Helical" evidence="6">
    <location>
        <begin position="166"/>
        <end position="183"/>
    </location>
</feature>
<dbReference type="GO" id="GO:0008955">
    <property type="term" value="F:peptidoglycan glycosyltransferase activity"/>
    <property type="evidence" value="ECO:0007669"/>
    <property type="project" value="UniProtKB-UniRule"/>
</dbReference>
<dbReference type="NCBIfam" id="TIGR02210">
    <property type="entry name" value="rodA_shape"/>
    <property type="match status" value="1"/>
</dbReference>
<dbReference type="EC" id="2.4.99.28" evidence="6"/>
<feature type="transmembrane region" description="Helical" evidence="6">
    <location>
        <begin position="78"/>
        <end position="100"/>
    </location>
</feature>
<name>A0A9W6IKX2_9PROT</name>
<feature type="transmembrane region" description="Helical" evidence="6">
    <location>
        <begin position="190"/>
        <end position="209"/>
    </location>
</feature>
<feature type="transmembrane region" description="Helical" evidence="6">
    <location>
        <begin position="278"/>
        <end position="302"/>
    </location>
</feature>
<dbReference type="GO" id="GO:0032153">
    <property type="term" value="C:cell division site"/>
    <property type="evidence" value="ECO:0007669"/>
    <property type="project" value="TreeGrafter"/>
</dbReference>
<keyword evidence="6" id="KW-0961">Cell wall biogenesis/degradation</keyword>
<comment type="catalytic activity">
    <reaction evidence="6">
        <text>[GlcNAc-(1-&gt;4)-Mur2Ac(oyl-L-Ala-gamma-D-Glu-L-Lys-D-Ala-D-Ala)](n)-di-trans,octa-cis-undecaprenyl diphosphate + beta-D-GlcNAc-(1-&gt;4)-Mur2Ac(oyl-L-Ala-gamma-D-Glu-L-Lys-D-Ala-D-Ala)-di-trans,octa-cis-undecaprenyl diphosphate = [GlcNAc-(1-&gt;4)-Mur2Ac(oyl-L-Ala-gamma-D-Glu-L-Lys-D-Ala-D-Ala)](n+1)-di-trans,octa-cis-undecaprenyl diphosphate + di-trans,octa-cis-undecaprenyl diphosphate + H(+)</text>
        <dbReference type="Rhea" id="RHEA:23708"/>
        <dbReference type="Rhea" id="RHEA-COMP:9602"/>
        <dbReference type="Rhea" id="RHEA-COMP:9603"/>
        <dbReference type="ChEBI" id="CHEBI:15378"/>
        <dbReference type="ChEBI" id="CHEBI:58405"/>
        <dbReference type="ChEBI" id="CHEBI:60033"/>
        <dbReference type="ChEBI" id="CHEBI:78435"/>
        <dbReference type="EC" id="2.4.99.28"/>
    </reaction>
</comment>
<dbReference type="Proteomes" id="UP001143486">
    <property type="component" value="Unassembled WGS sequence"/>
</dbReference>
<feature type="transmembrane region" description="Helical" evidence="6">
    <location>
        <begin position="54"/>
        <end position="71"/>
    </location>
</feature>
<evidence type="ECO:0000256" key="1">
    <source>
        <dbReference type="ARBA" id="ARBA00004141"/>
    </source>
</evidence>
<dbReference type="Pfam" id="PF01098">
    <property type="entry name" value="FTSW_RODA_SPOVE"/>
    <property type="match status" value="1"/>
</dbReference>
<comment type="caution">
    <text evidence="7">The sequence shown here is derived from an EMBL/GenBank/DDBJ whole genome shotgun (WGS) entry which is preliminary data.</text>
</comment>
<evidence type="ECO:0000256" key="2">
    <source>
        <dbReference type="ARBA" id="ARBA00022692"/>
    </source>
</evidence>
<evidence type="ECO:0000256" key="5">
    <source>
        <dbReference type="ARBA" id="ARBA00023136"/>
    </source>
</evidence>
<feature type="transmembrane region" description="Helical" evidence="6">
    <location>
        <begin position="21"/>
        <end position="42"/>
    </location>
</feature>
<dbReference type="InterPro" id="IPR011923">
    <property type="entry name" value="RodA/MrdB"/>
</dbReference>
<evidence type="ECO:0000313" key="7">
    <source>
        <dbReference type="EMBL" id="GLK51457.1"/>
    </source>
</evidence>
<keyword evidence="6" id="KW-0997">Cell inner membrane</keyword>
<evidence type="ECO:0000256" key="3">
    <source>
        <dbReference type="ARBA" id="ARBA00022960"/>
    </source>
</evidence>
<dbReference type="HAMAP" id="MF_02079">
    <property type="entry name" value="PGT_RodA"/>
    <property type="match status" value="1"/>
</dbReference>
<comment type="function">
    <text evidence="6">Peptidoglycan polymerase that is essential for cell wall elongation.</text>
</comment>
<feature type="transmembrane region" description="Helical" evidence="6">
    <location>
        <begin position="314"/>
        <end position="338"/>
    </location>
</feature>
<keyword evidence="4 6" id="KW-1133">Transmembrane helix</keyword>
<proteinExistence type="inferred from homology"/>
<keyword evidence="6" id="KW-0328">Glycosyltransferase</keyword>
<feature type="transmembrane region" description="Helical" evidence="6">
    <location>
        <begin position="344"/>
        <end position="365"/>
    </location>
</feature>
<keyword evidence="6" id="KW-0573">Peptidoglycan synthesis</keyword>
<reference evidence="7" key="1">
    <citation type="journal article" date="2014" name="Int. J. Syst. Evol. Microbiol.">
        <title>Complete genome sequence of Corynebacterium casei LMG S-19264T (=DSM 44701T), isolated from a smear-ripened cheese.</title>
        <authorList>
            <consortium name="US DOE Joint Genome Institute (JGI-PGF)"/>
            <person name="Walter F."/>
            <person name="Albersmeier A."/>
            <person name="Kalinowski J."/>
            <person name="Ruckert C."/>
        </authorList>
    </citation>
    <scope>NUCLEOTIDE SEQUENCE</scope>
    <source>
        <strain evidence="7">VKM B-1513</strain>
    </source>
</reference>
<dbReference type="PANTHER" id="PTHR30474">
    <property type="entry name" value="CELL CYCLE PROTEIN"/>
    <property type="match status" value="1"/>
</dbReference>
<keyword evidence="8" id="KW-1185">Reference proteome</keyword>
<evidence type="ECO:0000313" key="8">
    <source>
        <dbReference type="Proteomes" id="UP001143486"/>
    </source>
</evidence>
<comment type="similarity">
    <text evidence="6">Belongs to the SEDS family. MrdB/RodA subfamily.</text>
</comment>
<evidence type="ECO:0000256" key="6">
    <source>
        <dbReference type="HAMAP-Rule" id="MF_02079"/>
    </source>
</evidence>
<protein>
    <recommendedName>
        <fullName evidence="6">Peptidoglycan glycosyltransferase MrdB</fullName>
        <shortName evidence="6">PGT</shortName>
        <ecNumber evidence="6">2.4.99.28</ecNumber>
    </recommendedName>
    <alternativeName>
        <fullName evidence="6">Cell elongation protein RodA</fullName>
    </alternativeName>
    <alternativeName>
        <fullName evidence="6">Cell wall polymerase</fullName>
    </alternativeName>
    <alternativeName>
        <fullName evidence="6">Peptidoglycan polymerase</fullName>
        <shortName evidence="6">PG polymerase</shortName>
    </alternativeName>
</protein>
<comment type="subcellular location">
    <subcellularLocation>
        <location evidence="6">Cell inner membrane</location>
        <topology evidence="6">Multi-pass membrane protein</topology>
    </subcellularLocation>
    <subcellularLocation>
        <location evidence="1">Membrane</location>
        <topology evidence="1">Multi-pass membrane protein</topology>
    </subcellularLocation>
</comment>
<evidence type="ECO:0000256" key="4">
    <source>
        <dbReference type="ARBA" id="ARBA00022989"/>
    </source>
</evidence>